<keyword evidence="1" id="KW-1133">Transmembrane helix</keyword>
<dbReference type="PIRSF" id="PIRSF026631">
    <property type="entry name" value="UCP026631"/>
    <property type="match status" value="1"/>
</dbReference>
<dbReference type="Pfam" id="PF03703">
    <property type="entry name" value="bPH_2"/>
    <property type="match status" value="3"/>
</dbReference>
<accession>A0A1C4B941</accession>
<dbReference type="AlphaFoldDB" id="A0A1C4B941"/>
<protein>
    <submittedName>
        <fullName evidence="3">YdbT</fullName>
    </submittedName>
</protein>
<dbReference type="InterPro" id="IPR014529">
    <property type="entry name" value="UCP026631"/>
</dbReference>
<evidence type="ECO:0000313" key="3">
    <source>
        <dbReference type="EMBL" id="SCC03369.1"/>
    </source>
</evidence>
<dbReference type="PANTHER" id="PTHR34473:SF2">
    <property type="entry name" value="UPF0699 TRANSMEMBRANE PROTEIN YDBT"/>
    <property type="match status" value="1"/>
</dbReference>
<gene>
    <name evidence="3" type="ORF">BC05F1_01185</name>
</gene>
<organism evidence="3 4">
    <name type="scientific">Bacillus wiedmannii</name>
    <dbReference type="NCBI Taxonomy" id="1890302"/>
    <lineage>
        <taxon>Bacteria</taxon>
        <taxon>Bacillati</taxon>
        <taxon>Bacillota</taxon>
        <taxon>Bacilli</taxon>
        <taxon>Bacillales</taxon>
        <taxon>Bacillaceae</taxon>
        <taxon>Bacillus</taxon>
        <taxon>Bacillus cereus group</taxon>
    </lineage>
</organism>
<feature type="domain" description="YdbS-like PH" evidence="2">
    <location>
        <begin position="387"/>
        <end position="462"/>
    </location>
</feature>
<keyword evidence="1" id="KW-0472">Membrane</keyword>
<proteinExistence type="predicted"/>
<feature type="transmembrane region" description="Helical" evidence="1">
    <location>
        <begin position="163"/>
        <end position="184"/>
    </location>
</feature>
<evidence type="ECO:0000259" key="2">
    <source>
        <dbReference type="Pfam" id="PF03703"/>
    </source>
</evidence>
<dbReference type="Proteomes" id="UP000196052">
    <property type="component" value="Unassembled WGS sequence"/>
</dbReference>
<evidence type="ECO:0000313" key="4">
    <source>
        <dbReference type="Proteomes" id="UP000196052"/>
    </source>
</evidence>
<dbReference type="EMBL" id="FMBE01000013">
    <property type="protein sequence ID" value="SCC03369.1"/>
    <property type="molecule type" value="Genomic_DNA"/>
</dbReference>
<dbReference type="PANTHER" id="PTHR34473">
    <property type="entry name" value="UPF0699 TRANSMEMBRANE PROTEIN YDBS"/>
    <property type="match status" value="1"/>
</dbReference>
<feature type="transmembrane region" description="Helical" evidence="1">
    <location>
        <begin position="26"/>
        <end position="43"/>
    </location>
</feature>
<feature type="transmembrane region" description="Helical" evidence="1">
    <location>
        <begin position="340"/>
        <end position="360"/>
    </location>
</feature>
<feature type="domain" description="YdbS-like PH" evidence="2">
    <location>
        <begin position="46"/>
        <end position="123"/>
    </location>
</feature>
<reference evidence="4" key="1">
    <citation type="submission" date="2016-08" db="EMBL/GenBank/DDBJ databases">
        <authorList>
            <person name="Loux V."/>
            <person name="Rue O."/>
        </authorList>
    </citation>
    <scope>NUCLEOTIDE SEQUENCE [LARGE SCALE GENOMIC DNA]</scope>
    <source>
        <strain evidence="4">INRA Bc05-F1</strain>
    </source>
</reference>
<keyword evidence="1" id="KW-0812">Transmembrane</keyword>
<evidence type="ECO:0000256" key="1">
    <source>
        <dbReference type="SAM" id="Phobius"/>
    </source>
</evidence>
<feature type="transmembrane region" description="Helical" evidence="1">
    <location>
        <begin position="366"/>
        <end position="386"/>
    </location>
</feature>
<dbReference type="InterPro" id="IPR005182">
    <property type="entry name" value="YdbS-like_PH"/>
</dbReference>
<feature type="transmembrane region" description="Helical" evidence="1">
    <location>
        <begin position="208"/>
        <end position="232"/>
    </location>
</feature>
<feature type="domain" description="YdbS-like PH" evidence="2">
    <location>
        <begin position="237"/>
        <end position="318"/>
    </location>
</feature>
<name>A0A1C4B941_9BACI</name>
<sequence>MLLELKITDFIPLLIFMFSLNGKFPFWYLIPAGFGLLTIFSAFEKWYYTTYWVENNVLHVKQGLFVKKESYLNKERVQTINTSSNVLYQMLGLKKIQIETAGGGDDAEVSLAGITVEEATELIAMLNEPTLEVKAEETSEVVEKEIVTEEKQSTEYKLTWKEILLASVTSGQFGLLFSLIFFVYHQVDEYIPKWIENGVKSYVMEHDVYGWIFMVAILIVLSWIISTIGYALKHGNFTVNRRNDEVRISQGLLEKKELVLKLHRIQGITIKESILRQPFGYCAVQVEVIQSKGMGDEKEKVTLHPIIRKDRVQQLLAHLQLPYELNTNIISLPKVALRRYLIDSFIFFAMLAIPLIGISIYFEKHFIMWALIPLAILIFTLGYATFKTNGYSVNGEQITLVYRSVGKYTGLVRRRHVQSMEKTQSYFQRRADLCTYKFSNASSNYKLEHTRVADAERMQDWYKKRMSEN</sequence>